<reference evidence="3 4" key="1">
    <citation type="journal article" date="2013" name="Genome Announc.">
        <title>Draft genome sequences for three mercury-methylating, sulfate-reducing bacteria.</title>
        <authorList>
            <person name="Brown S.D."/>
            <person name="Hurt R.A.Jr."/>
            <person name="Gilmour C.C."/>
            <person name="Elias D.A."/>
        </authorList>
    </citation>
    <scope>NUCLEOTIDE SEQUENCE [LARGE SCALE GENOMIC DNA]</scope>
    <source>
        <strain evidence="3 4">DSM 16529</strain>
    </source>
</reference>
<protein>
    <recommendedName>
        <fullName evidence="5">Tetratricopeptide repeat-containing protein</fullName>
    </recommendedName>
</protein>
<organism evidence="3 4">
    <name type="scientific">Alkalidesulfovibrio alkalitolerans DSM 16529</name>
    <dbReference type="NCBI Taxonomy" id="1121439"/>
    <lineage>
        <taxon>Bacteria</taxon>
        <taxon>Pseudomonadati</taxon>
        <taxon>Thermodesulfobacteriota</taxon>
        <taxon>Desulfovibrionia</taxon>
        <taxon>Desulfovibrionales</taxon>
        <taxon>Desulfovibrionaceae</taxon>
        <taxon>Alkalidesulfovibrio</taxon>
    </lineage>
</organism>
<feature type="compositionally biased region" description="Basic residues" evidence="1">
    <location>
        <begin position="879"/>
        <end position="888"/>
    </location>
</feature>
<evidence type="ECO:0008006" key="5">
    <source>
        <dbReference type="Google" id="ProtNLM"/>
    </source>
</evidence>
<feature type="region of interest" description="Disordered" evidence="1">
    <location>
        <begin position="875"/>
        <end position="935"/>
    </location>
</feature>
<evidence type="ECO:0000313" key="4">
    <source>
        <dbReference type="Proteomes" id="UP000014975"/>
    </source>
</evidence>
<dbReference type="RefSeq" id="WP_020886473.1">
    <property type="nucleotide sequence ID" value="NZ_ATHI01000006.1"/>
</dbReference>
<dbReference type="Proteomes" id="UP000014975">
    <property type="component" value="Unassembled WGS sequence"/>
</dbReference>
<gene>
    <name evidence="3" type="ORF">dsat_2588</name>
</gene>
<keyword evidence="4" id="KW-1185">Reference proteome</keyword>
<dbReference type="Gene3D" id="1.25.40.10">
    <property type="entry name" value="Tetratricopeptide repeat domain"/>
    <property type="match status" value="1"/>
</dbReference>
<comment type="caution">
    <text evidence="3">The sequence shown here is derived from an EMBL/GenBank/DDBJ whole genome shotgun (WGS) entry which is preliminary data.</text>
</comment>
<keyword evidence="2" id="KW-0472">Membrane</keyword>
<evidence type="ECO:0000256" key="2">
    <source>
        <dbReference type="SAM" id="Phobius"/>
    </source>
</evidence>
<dbReference type="InterPro" id="IPR011990">
    <property type="entry name" value="TPR-like_helical_dom_sf"/>
</dbReference>
<feature type="compositionally biased region" description="Low complexity" evidence="1">
    <location>
        <begin position="898"/>
        <end position="915"/>
    </location>
</feature>
<dbReference type="SUPFAM" id="SSF48452">
    <property type="entry name" value="TPR-like"/>
    <property type="match status" value="1"/>
</dbReference>
<dbReference type="PATRIC" id="fig|1121439.3.peg.989"/>
<accession>S7ULN7</accession>
<proteinExistence type="predicted"/>
<dbReference type="STRING" id="1121439.dsat_2588"/>
<sequence length="935" mass="105577">MYSFSELVENLPSVGQARVVSSGFGVWMVWSGQLSKALTQTLEDHGGVKMSASASQALWFFSTREAFKALARLQIWARINPLPLFFAVVPASILVGWKNDVSLSVSAELLKQEVHAPDSFEVLVHPRCHEALAGLAGLTLKPVGAVPGLAAAEWKRLEAESGFSYDSSLAWYFVIKPLGNPGERDYTLGWRGFFNNAEAVLRRMGLKYIYNESALILPLENLRLLRSWTKEMLTLMRGVKADSEAHYWPCVMVAVGKEGLNFNEDLPRKLNIEWNRLSPDYPHMSYRTAFLMGEEFTVNAVSYFNERQGLDNWCYVSLSQAGEDGTGAGSLQVDLPRRILVGTEAECFYCGLKNHRPSACPSRQIPLGRPKVFEKLASINVEDLSAISAEVDEALQKNPLQAIPPLLEANSRAGLLVQGMFENTLPFQLRMLAMVWRSRSKDWEDAFDSLGPEEGEFIWNALESLRKDDRASAEQLAAHAMARYPRSYQPRALNAFLLMEADDHQQAMFFFQEAERLSYTPVQRAVLCMFMGRLWEYQYEFGKAVALYKQAEGHARGWSDALYRQAVCLVKMGFTEHAIGIIQQLVERDPHMFNRIVIDPELERGRFSILSALWDIWRETRDEAGKARKIAEELAGKLDLWFSPEHEFLEVAAPRIDKLLALTRVENFVSYRRLIAGTKIFNQELQEKVAQEIKLFEKRVTQLIERLSFVQRDASWFPFPKLLRDFNHDFNFCADKLNWMRTQHMQIAENFRKAQGYLADVEERLTVLQGRLVTLRIIRDSTFFVLLLGRNFIWLELIGLALALVMVPAIIYGAQHYFESWALDLLTRQKWQLQKGLIVILSVVAMIAAAIKTAVSFERKKEELFSAEYEKELREQAGRKKTRGRRKPASASGGVGKGKATAAKGAAKAAPARSGGKSGRQAGASAGTARSKGGR</sequence>
<dbReference type="EMBL" id="ATHI01000006">
    <property type="protein sequence ID" value="EPR34769.1"/>
    <property type="molecule type" value="Genomic_DNA"/>
</dbReference>
<dbReference type="OrthoDB" id="5439622at2"/>
<feature type="transmembrane region" description="Helical" evidence="2">
    <location>
        <begin position="833"/>
        <end position="851"/>
    </location>
</feature>
<dbReference type="eggNOG" id="COG0457">
    <property type="taxonomic scope" value="Bacteria"/>
</dbReference>
<keyword evidence="2" id="KW-0812">Transmembrane</keyword>
<evidence type="ECO:0000313" key="3">
    <source>
        <dbReference type="EMBL" id="EPR34769.1"/>
    </source>
</evidence>
<dbReference type="AlphaFoldDB" id="S7ULN7"/>
<evidence type="ECO:0000256" key="1">
    <source>
        <dbReference type="SAM" id="MobiDB-lite"/>
    </source>
</evidence>
<name>S7ULN7_9BACT</name>
<keyword evidence="2" id="KW-1133">Transmembrane helix</keyword>
<feature type="transmembrane region" description="Helical" evidence="2">
    <location>
        <begin position="792"/>
        <end position="813"/>
    </location>
</feature>